<dbReference type="PANTHER" id="PTHR12506">
    <property type="entry name" value="PROTEIN PHOSPHATASE RELATED"/>
    <property type="match status" value="1"/>
</dbReference>
<dbReference type="InterPro" id="IPR036855">
    <property type="entry name" value="Znf_CCCH_sf"/>
</dbReference>
<gene>
    <name evidence="7" type="ORF">HHK36_002160</name>
</gene>
<evidence type="ECO:0000256" key="3">
    <source>
        <dbReference type="ARBA" id="ARBA00022833"/>
    </source>
</evidence>
<feature type="domain" description="C3H1-type" evidence="6">
    <location>
        <begin position="93"/>
        <end position="121"/>
    </location>
</feature>
<dbReference type="InterPro" id="IPR000571">
    <property type="entry name" value="Znf_CCCH"/>
</dbReference>
<feature type="zinc finger region" description="C3H1-type" evidence="5">
    <location>
        <begin position="138"/>
        <end position="166"/>
    </location>
</feature>
<dbReference type="AlphaFoldDB" id="A0A834ZVA1"/>
<dbReference type="GO" id="GO:0008270">
    <property type="term" value="F:zinc ion binding"/>
    <property type="evidence" value="ECO:0007669"/>
    <property type="project" value="UniProtKB-KW"/>
</dbReference>
<sequence>MPDNWQVQNNGLSSSSNASADNLEEAMWRLKIQTHGNQDGVASHSSPYPDRPGEPDCIYYLKTGVCGYGDNCRFNHPDYAGQAAHHKSELPERVGQPDCKYFLKTGTCKFGTTCKFHHPQDRHDTGQVSLNFLGLPMRQEEKSCPFYMRTGSCKFGIACKFHHPQPGALGAVLPVNGPAAFGSTGSSSSGLPYVGGLQAWSLPRTPYPSGPRLQGPQAYMPVVLSPSQGIIPAQQAWNTYMHYGKPGIGCSCRDRQGVGCNSNLKVCKCLQQQGYGCISPGQQGENLQILAAAQGVLQKLAAAWTAKKL</sequence>
<keyword evidence="8" id="KW-1185">Reference proteome</keyword>
<comment type="caution">
    <text evidence="7">The sequence shown here is derived from an EMBL/GenBank/DDBJ whole genome shotgun (WGS) entry which is preliminary data.</text>
</comment>
<accession>A0A834ZVA1</accession>
<keyword evidence="2 5" id="KW-0863">Zinc-finger</keyword>
<reference evidence="7 8" key="1">
    <citation type="submission" date="2020-04" db="EMBL/GenBank/DDBJ databases">
        <title>Plant Genome Project.</title>
        <authorList>
            <person name="Zhang R.-G."/>
        </authorList>
    </citation>
    <scope>NUCLEOTIDE SEQUENCE [LARGE SCALE GENOMIC DNA]</scope>
    <source>
        <strain evidence="7">YNK0</strain>
        <tissue evidence="7">Leaf</tissue>
    </source>
</reference>
<organism evidence="7 8">
    <name type="scientific">Tetracentron sinense</name>
    <name type="common">Spur-leaf</name>
    <dbReference type="NCBI Taxonomy" id="13715"/>
    <lineage>
        <taxon>Eukaryota</taxon>
        <taxon>Viridiplantae</taxon>
        <taxon>Streptophyta</taxon>
        <taxon>Embryophyta</taxon>
        <taxon>Tracheophyta</taxon>
        <taxon>Spermatophyta</taxon>
        <taxon>Magnoliopsida</taxon>
        <taxon>Trochodendrales</taxon>
        <taxon>Trochodendraceae</taxon>
        <taxon>Tetracentron</taxon>
    </lineage>
</organism>
<dbReference type="PANTHER" id="PTHR12506:SF50">
    <property type="entry name" value="ZINC FINGER CCCH DOMAIN-CONTAINING PROTEIN 26"/>
    <property type="match status" value="1"/>
</dbReference>
<dbReference type="Proteomes" id="UP000655225">
    <property type="component" value="Unassembled WGS sequence"/>
</dbReference>
<keyword evidence="1 5" id="KW-0479">Metal-binding</keyword>
<feature type="zinc finger region" description="C3H1-type" evidence="5">
    <location>
        <begin position="51"/>
        <end position="79"/>
    </location>
</feature>
<dbReference type="EMBL" id="JABCRI010000001">
    <property type="protein sequence ID" value="KAF8414161.1"/>
    <property type="molecule type" value="Genomic_DNA"/>
</dbReference>
<keyword evidence="4" id="KW-0238">DNA-binding</keyword>
<feature type="zinc finger region" description="C3H1-type" evidence="5">
    <location>
        <begin position="93"/>
        <end position="121"/>
    </location>
</feature>
<evidence type="ECO:0000256" key="4">
    <source>
        <dbReference type="ARBA" id="ARBA00023125"/>
    </source>
</evidence>
<proteinExistence type="predicted"/>
<dbReference type="Gene3D" id="4.10.1000.10">
    <property type="entry name" value="Zinc finger, CCCH-type"/>
    <property type="match status" value="1"/>
</dbReference>
<evidence type="ECO:0000256" key="1">
    <source>
        <dbReference type="ARBA" id="ARBA00022723"/>
    </source>
</evidence>
<dbReference type="Gene3D" id="2.30.30.1190">
    <property type="match status" value="1"/>
</dbReference>
<dbReference type="OMA" id="GGQVQMN"/>
<feature type="domain" description="C3H1-type" evidence="6">
    <location>
        <begin position="138"/>
        <end position="166"/>
    </location>
</feature>
<evidence type="ECO:0000256" key="2">
    <source>
        <dbReference type="ARBA" id="ARBA00022771"/>
    </source>
</evidence>
<keyword evidence="3 5" id="KW-0862">Zinc</keyword>
<dbReference type="Pfam" id="PF00642">
    <property type="entry name" value="zf-CCCH"/>
    <property type="match status" value="3"/>
</dbReference>
<dbReference type="SMART" id="SM00356">
    <property type="entry name" value="ZnF_C3H1"/>
    <property type="match status" value="3"/>
</dbReference>
<name>A0A834ZVA1_TETSI</name>
<dbReference type="GO" id="GO:0003677">
    <property type="term" value="F:DNA binding"/>
    <property type="evidence" value="ECO:0007669"/>
    <property type="project" value="UniProtKB-KW"/>
</dbReference>
<dbReference type="GO" id="GO:0003729">
    <property type="term" value="F:mRNA binding"/>
    <property type="evidence" value="ECO:0007669"/>
    <property type="project" value="UniProtKB-ARBA"/>
</dbReference>
<dbReference type="SUPFAM" id="SSF90229">
    <property type="entry name" value="CCCH zinc finger"/>
    <property type="match status" value="3"/>
</dbReference>
<dbReference type="OrthoDB" id="411372at2759"/>
<evidence type="ECO:0000313" key="7">
    <source>
        <dbReference type="EMBL" id="KAF8414161.1"/>
    </source>
</evidence>
<dbReference type="PROSITE" id="PS50103">
    <property type="entry name" value="ZF_C3H1"/>
    <property type="match status" value="3"/>
</dbReference>
<dbReference type="InterPro" id="IPR050974">
    <property type="entry name" value="Plant_ZF_CCCH"/>
</dbReference>
<evidence type="ECO:0000256" key="5">
    <source>
        <dbReference type="PROSITE-ProRule" id="PRU00723"/>
    </source>
</evidence>
<evidence type="ECO:0000313" key="8">
    <source>
        <dbReference type="Proteomes" id="UP000655225"/>
    </source>
</evidence>
<protein>
    <recommendedName>
        <fullName evidence="6">C3H1-type domain-containing protein</fullName>
    </recommendedName>
</protein>
<feature type="domain" description="C3H1-type" evidence="6">
    <location>
        <begin position="51"/>
        <end position="79"/>
    </location>
</feature>
<evidence type="ECO:0000259" key="6">
    <source>
        <dbReference type="PROSITE" id="PS50103"/>
    </source>
</evidence>